<accession>A0A7Z2NVL0</accession>
<proteinExistence type="predicted"/>
<reference evidence="2 3" key="1">
    <citation type="submission" date="2020-01" db="EMBL/GenBank/DDBJ databases">
        <title>Sphingomonas sp. C33 whole genome sequece.</title>
        <authorList>
            <person name="Park C."/>
        </authorList>
    </citation>
    <scope>NUCLEOTIDE SEQUENCE [LARGE SCALE GENOMIC DNA]</scope>
    <source>
        <strain evidence="2 3">C33</strain>
    </source>
</reference>
<gene>
    <name evidence="2" type="ORF">GVO57_05310</name>
</gene>
<organism evidence="2 3">
    <name type="scientific">Sphingomonas changnyeongensis</name>
    <dbReference type="NCBI Taxonomy" id="2698679"/>
    <lineage>
        <taxon>Bacteria</taxon>
        <taxon>Pseudomonadati</taxon>
        <taxon>Pseudomonadota</taxon>
        <taxon>Alphaproteobacteria</taxon>
        <taxon>Sphingomonadales</taxon>
        <taxon>Sphingomonadaceae</taxon>
        <taxon>Sphingomonas</taxon>
    </lineage>
</organism>
<name>A0A7Z2NVL0_9SPHN</name>
<dbReference type="KEGG" id="schy:GVO57_05310"/>
<sequence>MNSRPLARGRQLACPACGGAAEVIVSGSIEYDRCRDCGGVWLDRGELEQLLAIAYRTGKAKAAGSRAG</sequence>
<evidence type="ECO:0000313" key="2">
    <source>
        <dbReference type="EMBL" id="QHL90362.1"/>
    </source>
</evidence>
<evidence type="ECO:0000313" key="3">
    <source>
        <dbReference type="Proteomes" id="UP000464468"/>
    </source>
</evidence>
<dbReference type="AlphaFoldDB" id="A0A7Z2NVL0"/>
<dbReference type="Proteomes" id="UP000464468">
    <property type="component" value="Chromosome"/>
</dbReference>
<evidence type="ECO:0000259" key="1">
    <source>
        <dbReference type="Pfam" id="PF13453"/>
    </source>
</evidence>
<protein>
    <recommendedName>
        <fullName evidence="1">Transcription factor zinc-finger domain-containing protein</fullName>
    </recommendedName>
</protein>
<dbReference type="RefSeq" id="WP_160592290.1">
    <property type="nucleotide sequence ID" value="NZ_CP047895.1"/>
</dbReference>
<dbReference type="Pfam" id="PF13453">
    <property type="entry name" value="Zn_ribbon_TFIIB"/>
    <property type="match status" value="1"/>
</dbReference>
<feature type="domain" description="Transcription factor zinc-finger" evidence="1">
    <location>
        <begin position="14"/>
        <end position="52"/>
    </location>
</feature>
<dbReference type="EMBL" id="CP047895">
    <property type="protein sequence ID" value="QHL90362.1"/>
    <property type="molecule type" value="Genomic_DNA"/>
</dbReference>
<dbReference type="InterPro" id="IPR027392">
    <property type="entry name" value="TF_Znf"/>
</dbReference>
<keyword evidence="3" id="KW-1185">Reference proteome</keyword>